<dbReference type="AlphaFoldDB" id="A0A382WFP8"/>
<dbReference type="EMBL" id="UINC01159487">
    <property type="protein sequence ID" value="SVD57592.1"/>
    <property type="molecule type" value="Genomic_DNA"/>
</dbReference>
<proteinExistence type="predicted"/>
<sequence length="144" mass="16335">DLHAPLTEKELWECKHSQFVYPPLIPGTFTPEANKHNDYKIDRVMQRNFNFSGIRSFSTQDTALIEDQRGPIMDRSDERLVSSDNAIIQIRRRLLGLAMDLMEGKEPAGASRPDLYQVQNHIFQLPPGEDPVAKAAPYLKVTGT</sequence>
<accession>A0A382WFP8</accession>
<feature type="non-terminal residue" evidence="2">
    <location>
        <position position="1"/>
    </location>
</feature>
<dbReference type="Pfam" id="PF19301">
    <property type="entry name" value="LigXa_C"/>
    <property type="match status" value="1"/>
</dbReference>
<gene>
    <name evidence="2" type="ORF">METZ01_LOCUS410446</name>
</gene>
<evidence type="ECO:0000313" key="2">
    <source>
        <dbReference type="EMBL" id="SVD57592.1"/>
    </source>
</evidence>
<reference evidence="2" key="1">
    <citation type="submission" date="2018-05" db="EMBL/GenBank/DDBJ databases">
        <authorList>
            <person name="Lanie J.A."/>
            <person name="Ng W.-L."/>
            <person name="Kazmierczak K.M."/>
            <person name="Andrzejewski T.M."/>
            <person name="Davidsen T.M."/>
            <person name="Wayne K.J."/>
            <person name="Tettelin H."/>
            <person name="Glass J.I."/>
            <person name="Rusch D."/>
            <person name="Podicherti R."/>
            <person name="Tsui H.-C.T."/>
            <person name="Winkler M.E."/>
        </authorList>
    </citation>
    <scope>NUCLEOTIDE SEQUENCE</scope>
</reference>
<dbReference type="SUPFAM" id="SSF55961">
    <property type="entry name" value="Bet v1-like"/>
    <property type="match status" value="1"/>
</dbReference>
<organism evidence="2">
    <name type="scientific">marine metagenome</name>
    <dbReference type="NCBI Taxonomy" id="408172"/>
    <lineage>
        <taxon>unclassified sequences</taxon>
        <taxon>metagenomes</taxon>
        <taxon>ecological metagenomes</taxon>
    </lineage>
</organism>
<name>A0A382WFP8_9ZZZZ</name>
<protein>
    <recommendedName>
        <fullName evidence="1">LigXa-like C-terminal domain-containing protein</fullName>
    </recommendedName>
</protein>
<evidence type="ECO:0000259" key="1">
    <source>
        <dbReference type="Pfam" id="PF19301"/>
    </source>
</evidence>
<dbReference type="InterPro" id="IPR045623">
    <property type="entry name" value="LigXa_C"/>
</dbReference>
<feature type="domain" description="LigXa-like C-terminal" evidence="1">
    <location>
        <begin position="28"/>
        <end position="121"/>
    </location>
</feature>